<proteinExistence type="predicted"/>
<organism evidence="3 4">
    <name type="scientific">Falsiroseomonas selenitidurans</name>
    <dbReference type="NCBI Taxonomy" id="2716335"/>
    <lineage>
        <taxon>Bacteria</taxon>
        <taxon>Pseudomonadati</taxon>
        <taxon>Pseudomonadota</taxon>
        <taxon>Alphaproteobacteria</taxon>
        <taxon>Acetobacterales</taxon>
        <taxon>Roseomonadaceae</taxon>
        <taxon>Falsiroseomonas</taxon>
    </lineage>
</organism>
<feature type="region of interest" description="Disordered" evidence="1">
    <location>
        <begin position="70"/>
        <end position="117"/>
    </location>
</feature>
<gene>
    <name evidence="3" type="ORF">HEQ75_26615</name>
</gene>
<sequence length="191" mass="20390">MVRRSLFALSLALAALLAPAPAAAQDSPYAWTSCGREGWRCQVIGEAIVRYGAPGRWVTRTVRGHIECSNQAFGSDPAPGVPKSCGWRPASTARNGPPNLASQPRPVTPPPGARRALPWENAAQPRPNAAPSQRGPCAQEGQRCAFSGARLVTYGVPGRVIRRQGINGIDCNNLAFGRDPAPNTRKSCWLE</sequence>
<keyword evidence="2" id="KW-0732">Signal</keyword>
<name>A0ABX1EC73_9PROT</name>
<dbReference type="RefSeq" id="WP_168035155.1">
    <property type="nucleotide sequence ID" value="NZ_JAAVNE010000086.1"/>
</dbReference>
<evidence type="ECO:0000313" key="4">
    <source>
        <dbReference type="Proteomes" id="UP000787635"/>
    </source>
</evidence>
<evidence type="ECO:0000313" key="3">
    <source>
        <dbReference type="EMBL" id="NKC34453.1"/>
    </source>
</evidence>
<keyword evidence="4" id="KW-1185">Reference proteome</keyword>
<protein>
    <submittedName>
        <fullName evidence="3">Uncharacterized protein</fullName>
    </submittedName>
</protein>
<feature type="chain" id="PRO_5045224736" evidence="2">
    <location>
        <begin position="25"/>
        <end position="191"/>
    </location>
</feature>
<comment type="caution">
    <text evidence="3">The sequence shown here is derived from an EMBL/GenBank/DDBJ whole genome shotgun (WGS) entry which is preliminary data.</text>
</comment>
<accession>A0ABX1EC73</accession>
<evidence type="ECO:0000256" key="1">
    <source>
        <dbReference type="SAM" id="MobiDB-lite"/>
    </source>
</evidence>
<feature type="signal peptide" evidence="2">
    <location>
        <begin position="1"/>
        <end position="24"/>
    </location>
</feature>
<dbReference type="Proteomes" id="UP000787635">
    <property type="component" value="Unassembled WGS sequence"/>
</dbReference>
<reference evidence="3 4" key="1">
    <citation type="submission" date="2020-03" db="EMBL/GenBank/DDBJ databases">
        <title>Roseomonas selenitidurans sp. nov. isolated from urban soil.</title>
        <authorList>
            <person name="Liu H."/>
        </authorList>
    </citation>
    <scope>NUCLEOTIDE SEQUENCE [LARGE SCALE GENOMIC DNA]</scope>
    <source>
        <strain evidence="3 4">BU-1</strain>
    </source>
</reference>
<evidence type="ECO:0000256" key="2">
    <source>
        <dbReference type="SAM" id="SignalP"/>
    </source>
</evidence>
<dbReference type="EMBL" id="JAAVNE010000086">
    <property type="protein sequence ID" value="NKC34453.1"/>
    <property type="molecule type" value="Genomic_DNA"/>
</dbReference>